<feature type="transmembrane region" description="Helical" evidence="1">
    <location>
        <begin position="145"/>
        <end position="170"/>
    </location>
</feature>
<name>A0A7J6FEY7_CANSA</name>
<keyword evidence="1" id="KW-0812">Transmembrane</keyword>
<reference evidence="2 3" key="1">
    <citation type="journal article" date="2020" name="bioRxiv">
        <title>Sequence and annotation of 42 cannabis genomes reveals extensive copy number variation in cannabinoid synthesis and pathogen resistance genes.</title>
        <authorList>
            <person name="Mckernan K.J."/>
            <person name="Helbert Y."/>
            <person name="Kane L.T."/>
            <person name="Ebling H."/>
            <person name="Zhang L."/>
            <person name="Liu B."/>
            <person name="Eaton Z."/>
            <person name="Mclaughlin S."/>
            <person name="Kingan S."/>
            <person name="Baybayan P."/>
            <person name="Concepcion G."/>
            <person name="Jordan M."/>
            <person name="Riva A."/>
            <person name="Barbazuk W."/>
            <person name="Harkins T."/>
        </authorList>
    </citation>
    <scope>NUCLEOTIDE SEQUENCE [LARGE SCALE GENOMIC DNA]</scope>
    <source>
        <strain evidence="3">cv. Jamaican Lion 4</strain>
        <tissue evidence="2">Leaf</tissue>
    </source>
</reference>
<keyword evidence="1" id="KW-0472">Membrane</keyword>
<protein>
    <recommendedName>
        <fullName evidence="4">DUF4283 domain-containing protein</fullName>
    </recommendedName>
</protein>
<dbReference type="Proteomes" id="UP000525078">
    <property type="component" value="Unassembled WGS sequence"/>
</dbReference>
<evidence type="ECO:0000313" key="3">
    <source>
        <dbReference type="Proteomes" id="UP000525078"/>
    </source>
</evidence>
<keyword evidence="1" id="KW-1133">Transmembrane helix</keyword>
<gene>
    <name evidence="2" type="ORF">F8388_023041</name>
</gene>
<evidence type="ECO:0000313" key="2">
    <source>
        <dbReference type="EMBL" id="KAF4369177.1"/>
    </source>
</evidence>
<accession>A0A7J6FEY7</accession>
<dbReference type="AlphaFoldDB" id="A0A7J6FEY7"/>
<sequence>MKLSAFSKFFLFTQFLIKKGSLLQQRCLKLFPLSRTLIVLNDMSFTPSIGFLCSQSNRLEIRLYESFAHLTRMVVLWEQAHLEELILPSASMNISTKTREAKEVARTSRGKASSKHLPKLELSNQHLQPRRKRLKFEDVMHVKNFLMVFVELNMLTFTTFWIQVYGIAFLHHSKAMTYKLRVILGRFIEVDTASLKESWGPYLWVRIEINVTQPLRRGLYFQFHGQCDASSILPLLRYDHTLGAMVPITSNLV</sequence>
<evidence type="ECO:0000256" key="1">
    <source>
        <dbReference type="SAM" id="Phobius"/>
    </source>
</evidence>
<evidence type="ECO:0008006" key="4">
    <source>
        <dbReference type="Google" id="ProtNLM"/>
    </source>
</evidence>
<proteinExistence type="predicted"/>
<comment type="caution">
    <text evidence="2">The sequence shown here is derived from an EMBL/GenBank/DDBJ whole genome shotgun (WGS) entry which is preliminary data.</text>
</comment>
<organism evidence="2 3">
    <name type="scientific">Cannabis sativa</name>
    <name type="common">Hemp</name>
    <name type="synonym">Marijuana</name>
    <dbReference type="NCBI Taxonomy" id="3483"/>
    <lineage>
        <taxon>Eukaryota</taxon>
        <taxon>Viridiplantae</taxon>
        <taxon>Streptophyta</taxon>
        <taxon>Embryophyta</taxon>
        <taxon>Tracheophyta</taxon>
        <taxon>Spermatophyta</taxon>
        <taxon>Magnoliopsida</taxon>
        <taxon>eudicotyledons</taxon>
        <taxon>Gunneridae</taxon>
        <taxon>Pentapetalae</taxon>
        <taxon>rosids</taxon>
        <taxon>fabids</taxon>
        <taxon>Rosales</taxon>
        <taxon>Cannabaceae</taxon>
        <taxon>Cannabis</taxon>
    </lineage>
</organism>
<dbReference type="EMBL" id="JAATIP010000130">
    <property type="protein sequence ID" value="KAF4369177.1"/>
    <property type="molecule type" value="Genomic_DNA"/>
</dbReference>